<dbReference type="PANTHER" id="PTHR33558:SF1">
    <property type="entry name" value="GLUTAREDOXIN-LIKE PROTEIN C5ORF63 HOMOLOG"/>
    <property type="match status" value="1"/>
</dbReference>
<dbReference type="PANTHER" id="PTHR33558">
    <property type="entry name" value="GLUTAREDOXIN-LIKE PROTEIN C5ORF63 HOMOLOG"/>
    <property type="match status" value="1"/>
</dbReference>
<dbReference type="InterPro" id="IPR052565">
    <property type="entry name" value="Glutaredoxin-like_YDR286C"/>
</dbReference>
<reference evidence="1 2" key="1">
    <citation type="submission" date="2019-09" db="EMBL/GenBank/DDBJ databases">
        <title>Wenzhouxiangella sp. Genome sequencing and assembly.</title>
        <authorList>
            <person name="Zhang R."/>
        </authorList>
    </citation>
    <scope>NUCLEOTIDE SEQUENCE [LARGE SCALE GENOMIC DNA]</scope>
    <source>
        <strain evidence="1 2">W260</strain>
    </source>
</reference>
<gene>
    <name evidence="1" type="ORF">F3N42_12435</name>
</gene>
<dbReference type="Proteomes" id="UP000325372">
    <property type="component" value="Unassembled WGS sequence"/>
</dbReference>
<accession>A0A5N0T7L7</accession>
<evidence type="ECO:0000313" key="1">
    <source>
        <dbReference type="EMBL" id="KAA9130494.1"/>
    </source>
</evidence>
<protein>
    <submittedName>
        <fullName evidence="1">Glutaredoxin family protein</fullName>
    </submittedName>
</protein>
<dbReference type="AlphaFoldDB" id="A0A5N0T7L7"/>
<proteinExistence type="predicted"/>
<name>A0A5N0T7L7_9GAMM</name>
<dbReference type="SUPFAM" id="SSF52833">
    <property type="entry name" value="Thioredoxin-like"/>
    <property type="match status" value="1"/>
</dbReference>
<keyword evidence="2" id="KW-1185">Reference proteome</keyword>
<dbReference type="Gene3D" id="3.40.30.10">
    <property type="entry name" value="Glutaredoxin"/>
    <property type="match status" value="1"/>
</dbReference>
<sequence length="79" mass="8521">MRYLLYTRPDCHLCDEAADLVAAVAPGLALQTVDIEDSIDLLDRYGTRIPVLAREAGGEELGWPFDAARLSGFLASTPG</sequence>
<dbReference type="EMBL" id="VYXP01000007">
    <property type="protein sequence ID" value="KAA9130494.1"/>
    <property type="molecule type" value="Genomic_DNA"/>
</dbReference>
<dbReference type="RefSeq" id="WP_150864798.1">
    <property type="nucleotide sequence ID" value="NZ_VYXP01000007.1"/>
</dbReference>
<dbReference type="InterPro" id="IPR008554">
    <property type="entry name" value="Glutaredoxin-like"/>
</dbReference>
<dbReference type="InterPro" id="IPR036249">
    <property type="entry name" value="Thioredoxin-like_sf"/>
</dbReference>
<dbReference type="Pfam" id="PF05768">
    <property type="entry name" value="Glrx-like"/>
    <property type="match status" value="1"/>
</dbReference>
<comment type="caution">
    <text evidence="1">The sequence shown here is derived from an EMBL/GenBank/DDBJ whole genome shotgun (WGS) entry which is preliminary data.</text>
</comment>
<organism evidence="1 2">
    <name type="scientific">Marinihelvus fidelis</name>
    <dbReference type="NCBI Taxonomy" id="2613842"/>
    <lineage>
        <taxon>Bacteria</taxon>
        <taxon>Pseudomonadati</taxon>
        <taxon>Pseudomonadota</taxon>
        <taxon>Gammaproteobacteria</taxon>
        <taxon>Chromatiales</taxon>
        <taxon>Wenzhouxiangellaceae</taxon>
        <taxon>Marinihelvus</taxon>
    </lineage>
</organism>
<evidence type="ECO:0000313" key="2">
    <source>
        <dbReference type="Proteomes" id="UP000325372"/>
    </source>
</evidence>